<dbReference type="CDD" id="cd08272">
    <property type="entry name" value="MDR6"/>
    <property type="match status" value="1"/>
</dbReference>
<gene>
    <name evidence="4" type="ORF">WN50_39580</name>
</gene>
<dbReference type="InterPro" id="IPR002364">
    <property type="entry name" value="Quin_OxRdtase/zeta-crystal_CS"/>
</dbReference>
<comment type="caution">
    <text evidence="4">The sequence shown here is derived from an EMBL/GenBank/DDBJ whole genome shotgun (WGS) entry which is preliminary data.</text>
</comment>
<dbReference type="Gene3D" id="3.90.180.10">
    <property type="entry name" value="Medium-chain alcohol dehydrogenases, catalytic domain"/>
    <property type="match status" value="1"/>
</dbReference>
<evidence type="ECO:0000256" key="1">
    <source>
        <dbReference type="ARBA" id="ARBA00022857"/>
    </source>
</evidence>
<proteinExistence type="predicted"/>
<dbReference type="PROSITE" id="PS01162">
    <property type="entry name" value="QOR_ZETA_CRYSTAL"/>
    <property type="match status" value="1"/>
</dbReference>
<feature type="domain" description="Enoyl reductase (ER)" evidence="3">
    <location>
        <begin position="10"/>
        <end position="329"/>
    </location>
</feature>
<dbReference type="Pfam" id="PF13602">
    <property type="entry name" value="ADH_zinc_N_2"/>
    <property type="match status" value="1"/>
</dbReference>
<dbReference type="InterPro" id="IPR013154">
    <property type="entry name" value="ADH-like_N"/>
</dbReference>
<dbReference type="GO" id="GO:0070402">
    <property type="term" value="F:NADPH binding"/>
    <property type="evidence" value="ECO:0007669"/>
    <property type="project" value="TreeGrafter"/>
</dbReference>
<dbReference type="SUPFAM" id="SSF50129">
    <property type="entry name" value="GroES-like"/>
    <property type="match status" value="1"/>
</dbReference>
<evidence type="ECO:0000313" key="4">
    <source>
        <dbReference type="EMBL" id="KMW69901.1"/>
    </source>
</evidence>
<name>A0A0J9EV05_9CYAN</name>
<sequence>MKAIVMTKPGAPDVLMLKEVAEPKIKADTELLVRLKAAGVNPIDTKLRSRGTFYPEKMPAILGCDGAGVVEAVGKGVEKFQVGDEVYFCDGGLGDETGNYAELTVVDEKFVSKKPQSLSFVEAAAAPLVLITAWESLYDRGKLQPGQQVLIHAGAGGVGHVAIQLAKLQGAEVATTVSPENADFVRQLGADFVIDYKQINFVQRVLDWTDGEGVDLAFDTVGQDTFFKTIEAVKVYGDLVTILEPDTSLGNLKEARKRNLRIGLELMLTPMLQGLIDEQKDQAKILQQCGRLMDEGKLRIHVNQVYPLAEAAKAHQKLEAGGMTGKVVLTMD</sequence>
<organism evidence="4 5">
    <name type="scientific">Limnoraphis robusta CS-951</name>
    <dbReference type="NCBI Taxonomy" id="1637645"/>
    <lineage>
        <taxon>Bacteria</taxon>
        <taxon>Bacillati</taxon>
        <taxon>Cyanobacteriota</taxon>
        <taxon>Cyanophyceae</taxon>
        <taxon>Oscillatoriophycideae</taxon>
        <taxon>Oscillatoriales</taxon>
        <taxon>Sirenicapillariaceae</taxon>
        <taxon>Limnoraphis</taxon>
    </lineage>
</organism>
<keyword evidence="2" id="KW-0560">Oxidoreductase</keyword>
<dbReference type="InterPro" id="IPR036291">
    <property type="entry name" value="NAD(P)-bd_dom_sf"/>
</dbReference>
<dbReference type="SUPFAM" id="SSF51735">
    <property type="entry name" value="NAD(P)-binding Rossmann-fold domains"/>
    <property type="match status" value="1"/>
</dbReference>
<dbReference type="PATRIC" id="fig|1637645.4.peg.6784"/>
<dbReference type="GO" id="GO:0016651">
    <property type="term" value="F:oxidoreductase activity, acting on NAD(P)H"/>
    <property type="evidence" value="ECO:0007669"/>
    <property type="project" value="TreeGrafter"/>
</dbReference>
<dbReference type="PANTHER" id="PTHR48106">
    <property type="entry name" value="QUINONE OXIDOREDUCTASE PIG3-RELATED"/>
    <property type="match status" value="1"/>
</dbReference>
<dbReference type="Gene3D" id="3.40.50.720">
    <property type="entry name" value="NAD(P)-binding Rossmann-like Domain"/>
    <property type="match status" value="1"/>
</dbReference>
<keyword evidence="1" id="KW-0521">NADP</keyword>
<dbReference type="SMART" id="SM00829">
    <property type="entry name" value="PKS_ER"/>
    <property type="match status" value="1"/>
</dbReference>
<dbReference type="AlphaFoldDB" id="A0A0J9EV05"/>
<evidence type="ECO:0000259" key="3">
    <source>
        <dbReference type="SMART" id="SM00829"/>
    </source>
</evidence>
<accession>A0A0J9EV05</accession>
<dbReference type="InterPro" id="IPR020843">
    <property type="entry name" value="ER"/>
</dbReference>
<dbReference type="GO" id="GO:0008270">
    <property type="term" value="F:zinc ion binding"/>
    <property type="evidence" value="ECO:0007669"/>
    <property type="project" value="InterPro"/>
</dbReference>
<dbReference type="Proteomes" id="UP000033607">
    <property type="component" value="Unassembled WGS sequence"/>
</dbReference>
<dbReference type="Pfam" id="PF08240">
    <property type="entry name" value="ADH_N"/>
    <property type="match status" value="1"/>
</dbReference>
<reference evidence="4 5" key="1">
    <citation type="submission" date="2015-06" db="EMBL/GenBank/DDBJ databases">
        <title>Draft genome assembly of filamentous brackish cyanobacterium Limnoraphis robusta strain CS-951.</title>
        <authorList>
            <person name="Willis A."/>
            <person name="Parks M."/>
            <person name="Burford M.A."/>
        </authorList>
    </citation>
    <scope>NUCLEOTIDE SEQUENCE [LARGE SCALE GENOMIC DNA]</scope>
    <source>
        <strain evidence="4 5">CS-951</strain>
    </source>
</reference>
<dbReference type="EMBL" id="LATL02000347">
    <property type="protein sequence ID" value="KMW69901.1"/>
    <property type="molecule type" value="Genomic_DNA"/>
</dbReference>
<dbReference type="RefSeq" id="WP_049561661.1">
    <property type="nucleotide sequence ID" value="NZ_LATL02000347.1"/>
</dbReference>
<evidence type="ECO:0000313" key="5">
    <source>
        <dbReference type="Proteomes" id="UP000033607"/>
    </source>
</evidence>
<protein>
    <submittedName>
        <fullName evidence="4">Alcohol dehydrogenase</fullName>
    </submittedName>
</protein>
<evidence type="ECO:0000256" key="2">
    <source>
        <dbReference type="ARBA" id="ARBA00023002"/>
    </source>
</evidence>
<dbReference type="InterPro" id="IPR011032">
    <property type="entry name" value="GroES-like_sf"/>
</dbReference>
<dbReference type="OrthoDB" id="9792162at2"/>